<evidence type="ECO:0000256" key="1">
    <source>
        <dbReference type="ARBA" id="ARBA00006835"/>
    </source>
</evidence>
<feature type="domain" description="RNA polymerase Rpb2" evidence="11">
    <location>
        <begin position="1013"/>
        <end position="1094"/>
    </location>
</feature>
<gene>
    <name evidence="17" type="ORF">LAZ67_3000234</name>
</gene>
<dbReference type="CDD" id="cd00653">
    <property type="entry name" value="RNA_pol_B_RPB2"/>
    <property type="match status" value="1"/>
</dbReference>
<keyword evidence="3 9" id="KW-0808">Transferase</keyword>
<evidence type="ECO:0000259" key="12">
    <source>
        <dbReference type="Pfam" id="PF04561"/>
    </source>
</evidence>
<evidence type="ECO:0000259" key="15">
    <source>
        <dbReference type="Pfam" id="PF04566"/>
    </source>
</evidence>
<dbReference type="InterPro" id="IPR014724">
    <property type="entry name" value="RNA_pol_RPB2_OB-fold"/>
</dbReference>
<dbReference type="InterPro" id="IPR007120">
    <property type="entry name" value="DNA-dir_RNAP_su2_dom"/>
</dbReference>
<dbReference type="EMBL" id="CP092865">
    <property type="protein sequence ID" value="UYV64305.1"/>
    <property type="molecule type" value="Genomic_DNA"/>
</dbReference>
<evidence type="ECO:0000256" key="7">
    <source>
        <dbReference type="ARBA" id="ARBA00023163"/>
    </source>
</evidence>
<organism evidence="17 18">
    <name type="scientific">Cordylochernes scorpioides</name>
    <dbReference type="NCBI Taxonomy" id="51811"/>
    <lineage>
        <taxon>Eukaryota</taxon>
        <taxon>Metazoa</taxon>
        <taxon>Ecdysozoa</taxon>
        <taxon>Arthropoda</taxon>
        <taxon>Chelicerata</taxon>
        <taxon>Arachnida</taxon>
        <taxon>Pseudoscorpiones</taxon>
        <taxon>Cheliferoidea</taxon>
        <taxon>Chernetidae</taxon>
        <taxon>Cordylochernes</taxon>
    </lineage>
</organism>
<evidence type="ECO:0000256" key="6">
    <source>
        <dbReference type="ARBA" id="ARBA00022833"/>
    </source>
</evidence>
<keyword evidence="5" id="KW-0479">Metal-binding</keyword>
<dbReference type="Gene3D" id="3.90.1800.10">
    <property type="entry name" value="RNA polymerase alpha subunit dimerisation domain"/>
    <property type="match status" value="1"/>
</dbReference>
<dbReference type="InterPro" id="IPR015712">
    <property type="entry name" value="DNA-dir_RNA_pol_su2"/>
</dbReference>
<dbReference type="EC" id="2.7.7.6" evidence="9"/>
<dbReference type="Gene3D" id="3.90.1100.10">
    <property type="match status" value="2"/>
</dbReference>
<feature type="domain" description="RNA polymerase Rpb2" evidence="12">
    <location>
        <begin position="168"/>
        <end position="349"/>
    </location>
</feature>
<dbReference type="Gene3D" id="2.40.270.10">
    <property type="entry name" value="DNA-directed RNA polymerase, subunit 2, domain 6"/>
    <property type="match status" value="1"/>
</dbReference>
<dbReference type="InterPro" id="IPR007641">
    <property type="entry name" value="RNA_pol_Rpb2_7"/>
</dbReference>
<keyword evidence="7 9" id="KW-0804">Transcription</keyword>
<proteinExistence type="inferred from homology"/>
<evidence type="ECO:0000259" key="14">
    <source>
        <dbReference type="Pfam" id="PF04565"/>
    </source>
</evidence>
<accession>A0ABY6KAQ0</accession>
<evidence type="ECO:0000256" key="5">
    <source>
        <dbReference type="ARBA" id="ARBA00022723"/>
    </source>
</evidence>
<feature type="domain" description="RNA polymerase beta subunit protrusion" evidence="13">
    <location>
        <begin position="26"/>
        <end position="375"/>
    </location>
</feature>
<dbReference type="Proteomes" id="UP001235939">
    <property type="component" value="Chromosome 03"/>
</dbReference>
<keyword evidence="2 9" id="KW-0240">DNA-directed RNA polymerase</keyword>
<evidence type="ECO:0000256" key="4">
    <source>
        <dbReference type="ARBA" id="ARBA00022695"/>
    </source>
</evidence>
<dbReference type="InterPro" id="IPR007645">
    <property type="entry name" value="RNA_pol_Rpb2_3"/>
</dbReference>
<evidence type="ECO:0000259" key="16">
    <source>
        <dbReference type="Pfam" id="PF04567"/>
    </source>
</evidence>
<dbReference type="InterPro" id="IPR037033">
    <property type="entry name" value="DNA-dir_RNAP_su2_hyb_sf"/>
</dbReference>
<dbReference type="InterPro" id="IPR007646">
    <property type="entry name" value="RNA_pol_Rpb2_4"/>
</dbReference>
<evidence type="ECO:0000256" key="8">
    <source>
        <dbReference type="RuleBase" id="RU000434"/>
    </source>
</evidence>
<dbReference type="SUPFAM" id="SSF64484">
    <property type="entry name" value="beta and beta-prime subunits of DNA dependent RNA-polymerase"/>
    <property type="match status" value="1"/>
</dbReference>
<dbReference type="Pfam" id="PF04560">
    <property type="entry name" value="RNA_pol_Rpb2_7"/>
    <property type="match status" value="1"/>
</dbReference>
<dbReference type="Pfam" id="PF04561">
    <property type="entry name" value="RNA_pol_Rpb2_2"/>
    <property type="match status" value="1"/>
</dbReference>
<dbReference type="Pfam" id="PF00562">
    <property type="entry name" value="RNA_pol_Rpb2_6"/>
    <property type="match status" value="1"/>
</dbReference>
<dbReference type="InterPro" id="IPR007647">
    <property type="entry name" value="RNA_pol_Rpb2_5"/>
</dbReference>
<comment type="similarity">
    <text evidence="1 8">Belongs to the RNA polymerase beta chain family.</text>
</comment>
<name>A0ABY6KAQ0_9ARAC</name>
<dbReference type="Gene3D" id="2.40.50.150">
    <property type="match status" value="1"/>
</dbReference>
<evidence type="ECO:0000256" key="9">
    <source>
        <dbReference type="RuleBase" id="RU363031"/>
    </source>
</evidence>
<evidence type="ECO:0000259" key="13">
    <source>
        <dbReference type="Pfam" id="PF04563"/>
    </source>
</evidence>
<dbReference type="PROSITE" id="PS01166">
    <property type="entry name" value="RNA_POL_BETA"/>
    <property type="match status" value="1"/>
</dbReference>
<feature type="domain" description="DNA-directed RNA polymerase subunit 2 hybrid-binding" evidence="10">
    <location>
        <begin position="655"/>
        <end position="1011"/>
    </location>
</feature>
<comment type="catalytic activity">
    <reaction evidence="9">
        <text>RNA(n) + a ribonucleoside 5'-triphosphate = RNA(n+1) + diphosphate</text>
        <dbReference type="Rhea" id="RHEA:21248"/>
        <dbReference type="Rhea" id="RHEA-COMP:14527"/>
        <dbReference type="Rhea" id="RHEA-COMP:17342"/>
        <dbReference type="ChEBI" id="CHEBI:33019"/>
        <dbReference type="ChEBI" id="CHEBI:61557"/>
        <dbReference type="ChEBI" id="CHEBI:140395"/>
        <dbReference type="EC" id="2.7.7.6"/>
    </reaction>
</comment>
<evidence type="ECO:0000259" key="11">
    <source>
        <dbReference type="Pfam" id="PF04560"/>
    </source>
</evidence>
<evidence type="ECO:0000313" key="17">
    <source>
        <dbReference type="EMBL" id="UYV64305.1"/>
    </source>
</evidence>
<dbReference type="PANTHER" id="PTHR20856">
    <property type="entry name" value="DNA-DIRECTED RNA POLYMERASE I SUBUNIT 2"/>
    <property type="match status" value="1"/>
</dbReference>
<feature type="domain" description="RNA polymerase Rpb2" evidence="16">
    <location>
        <begin position="608"/>
        <end position="641"/>
    </location>
</feature>
<evidence type="ECO:0000259" key="10">
    <source>
        <dbReference type="Pfam" id="PF00562"/>
    </source>
</evidence>
<evidence type="ECO:0000313" key="18">
    <source>
        <dbReference type="Proteomes" id="UP001235939"/>
    </source>
</evidence>
<comment type="function">
    <text evidence="9">DNA-dependent RNA polymerase catalyzes the transcription of DNA into RNA using the four ribonucleoside triphosphates as substrates.</text>
</comment>
<feature type="domain" description="RNA polymerase Rpb2" evidence="15">
    <location>
        <begin position="523"/>
        <end position="587"/>
    </location>
</feature>
<dbReference type="Pfam" id="PF04567">
    <property type="entry name" value="RNA_pol_Rpb2_5"/>
    <property type="match status" value="1"/>
</dbReference>
<dbReference type="Pfam" id="PF04563">
    <property type="entry name" value="RNA_pol_Rpb2_1"/>
    <property type="match status" value="1"/>
</dbReference>
<dbReference type="Pfam" id="PF04566">
    <property type="entry name" value="RNA_pol_Rpb2_4"/>
    <property type="match status" value="1"/>
</dbReference>
<keyword evidence="4 9" id="KW-0548">Nucleotidyltransferase</keyword>
<sequence>MSEKKEEHIKGKSPIVESFIEEYGFISHHLDSFDRFVDKGLKNIIKNNKYFENEAFSLEYLAIGVEKPTFIEGMGIEDKITPQECRLRDITYAGRIWADIEYSFGNQSAKRARVTLGRLPIMLRSKLCHLYGASKDEMFQMKECPLDPGGYFIINGTEKVILMQEQLSKNRIIIQKSNDVISCQVVSSTENSKSRAVFEWKNEVFYLKSNSFTEPINIILVLKGLGVETDLRITYLLTGDKTKYKEHLQPCFWEHLDITTQTEALIYMGKRWRRRRDFRSGEFLQERYPPDEEVYAYLVETFLGHIPMATYQAQPKGTYIGMIFQRTIDAMYDDRFIDDRDSYVNKKIETAGSMLYILFENAFIMYNERLLLEYKKLKGKLPSDPLRPFTMPYITLLVTTALSTGFWKIDRYNMSRDGVTQILSRFSYMSALGMMMRIQGQFAKLLKVAGPRSLHATHWGIICPADTPEGEACGLVKNIAFMARVSTEHNEEEIVEFCLTQAWVMEAEIISARDFMRPALIPVFVNGRYIGCTTRCQDLIRYFRKLRRERWNQENDCFISIYYNPIHNCVYIACDEGRLCRPYIIVKSGKSLLTEQHVKDVASKKLKFRDLLKMGIIEYLDTGELNDCLIALNPEDITNDHTHLELEHFTLFGVVSSLIPFLNHNQSPRNTYQCAMGKQAMGIIGLNVNKRIDGCQYQLHHPEKPIASTKGLKMTNFHSIPAGMNSIVAVMSYSGFDLEDAIVMNKGSIDRGFAQCSILRSEKEVFKKGESVIRPLPGDMNERKYQQLYGHLDESGIVSPGDKITEDQILMCKYVPTGNGDVELKTKKYRYPDPAIIEKVMMTTVQDTITCKIQFRETREPEIGDKFSSRHGQKGVVGRIVPEEDLPVSANGVRPDLIMNPHGFPSRMTVGKLIELISGKAACVSDYEADCTPFSEVPWDKITEHLVKAGYNYAGKDIFYHGQTGKPILANIYFGPVYYQKLKHMVRDKMHARGTGPINILTRQPLAGRSKKGGLRLGEMERDCLVAHGSSGLLMERFLLSSDATDVPICKSCKSIASQNWCRACETARHLSTVKMPYAAKVLFQELMGMGIEPLFGLEPVLKVMF</sequence>
<dbReference type="Pfam" id="PF04565">
    <property type="entry name" value="RNA_pol_Rpb2_3"/>
    <property type="match status" value="1"/>
</dbReference>
<protein>
    <recommendedName>
        <fullName evidence="9">DNA-directed RNA polymerase subunit beta</fullName>
        <ecNumber evidence="9">2.7.7.6</ecNumber>
    </recommendedName>
</protein>
<dbReference type="InterPro" id="IPR007121">
    <property type="entry name" value="RNA_pol_bsu_CS"/>
</dbReference>
<keyword evidence="18" id="KW-1185">Reference proteome</keyword>
<dbReference type="InterPro" id="IPR007642">
    <property type="entry name" value="RNA_pol_Rpb2_2"/>
</dbReference>
<evidence type="ECO:0000256" key="2">
    <source>
        <dbReference type="ARBA" id="ARBA00022478"/>
    </source>
</evidence>
<dbReference type="InterPro" id="IPR007644">
    <property type="entry name" value="RNA_pol_bsu_protrusion"/>
</dbReference>
<evidence type="ECO:0000256" key="3">
    <source>
        <dbReference type="ARBA" id="ARBA00022679"/>
    </source>
</evidence>
<keyword evidence="6" id="KW-0862">Zinc</keyword>
<reference evidence="17 18" key="1">
    <citation type="submission" date="2022-01" db="EMBL/GenBank/DDBJ databases">
        <title>A chromosomal length assembly of Cordylochernes scorpioides.</title>
        <authorList>
            <person name="Zeh D."/>
            <person name="Zeh J."/>
        </authorList>
    </citation>
    <scope>NUCLEOTIDE SEQUENCE [LARGE SCALE GENOMIC DNA]</scope>
    <source>
        <strain evidence="17">IN4F17</strain>
        <tissue evidence="17">Whole Body</tissue>
    </source>
</reference>
<feature type="domain" description="RNA polymerase Rpb2" evidence="14">
    <location>
        <begin position="421"/>
        <end position="485"/>
    </location>
</feature>